<comment type="similarity">
    <text evidence="2 6">Belongs to the band 7/mec-2 family. HflC subfamily.</text>
</comment>
<keyword evidence="5" id="KW-0472">Membrane</keyword>
<evidence type="ECO:0000256" key="6">
    <source>
        <dbReference type="PIRNR" id="PIRNR005651"/>
    </source>
</evidence>
<evidence type="ECO:0000256" key="2">
    <source>
        <dbReference type="ARBA" id="ARBA00007862"/>
    </source>
</evidence>
<keyword evidence="9" id="KW-0645">Protease</keyword>
<evidence type="ECO:0000256" key="3">
    <source>
        <dbReference type="ARBA" id="ARBA00022692"/>
    </source>
</evidence>
<dbReference type="RefSeq" id="WP_115611476.1">
    <property type="nucleotide sequence ID" value="NZ_JBHLZC010000001.1"/>
</dbReference>
<dbReference type="PANTHER" id="PTHR42911:SF1">
    <property type="entry name" value="MODULATOR OF FTSH PROTEASE HFLC"/>
    <property type="match status" value="1"/>
</dbReference>
<evidence type="ECO:0000313" key="10">
    <source>
        <dbReference type="Proteomes" id="UP000254572"/>
    </source>
</evidence>
<dbReference type="Pfam" id="PF01145">
    <property type="entry name" value="Band_7"/>
    <property type="match status" value="1"/>
</dbReference>
<dbReference type="Proteomes" id="UP000254572">
    <property type="component" value="Unassembled WGS sequence"/>
</dbReference>
<keyword evidence="9" id="KW-0378">Hydrolase</keyword>
<dbReference type="InterPro" id="IPR036013">
    <property type="entry name" value="Band_7/SPFH_dom_sf"/>
</dbReference>
<evidence type="ECO:0000256" key="5">
    <source>
        <dbReference type="ARBA" id="ARBA00023136"/>
    </source>
</evidence>
<dbReference type="NCBIfam" id="TIGR01932">
    <property type="entry name" value="hflC"/>
    <property type="match status" value="1"/>
</dbReference>
<name>A0A381E683_9GAMM</name>
<comment type="subcellular location">
    <subcellularLocation>
        <location evidence="1">Membrane</location>
        <topology evidence="1">Single-pass membrane protein</topology>
    </subcellularLocation>
</comment>
<keyword evidence="3" id="KW-0812">Transmembrane</keyword>
<dbReference type="PANTHER" id="PTHR42911">
    <property type="entry name" value="MODULATOR OF FTSH PROTEASE HFLC"/>
    <property type="match status" value="1"/>
</dbReference>
<sequence>MNNKFNTLIAVIAVALVLLVSSAYIINERQIAVVTQFSRLISTDDEAGLKFKVPFVQNVEFFDARIQRLDVEPERFMTNEKKWLIVDYFVEWRIKDIRTFYTSVQGNFEQASRLLDNMVKETLRGEFVQRSVKEAISQDRGTIMGAASERISRQAESRYGIEVLGVRLKRVDFSDEIRDRVFDRMRAERERVSKDFRARGQEKSSVIRATAEREAAELLAHAREEADIMRGEADATAAKQYAAAYGADLDFYRYWRSLSAYRDSLGGSTLIVNPHSRYFHYLNGTDSSVLPADAENILPLEEAPLQDKLPLPPFNPVADPVIPPEAAATDPENEPALP</sequence>
<keyword evidence="4" id="KW-1133">Transmembrane helix</keyword>
<dbReference type="InterPro" id="IPR010200">
    <property type="entry name" value="HflC"/>
</dbReference>
<dbReference type="EMBL" id="UFUW01000001">
    <property type="protein sequence ID" value="SUX22053.1"/>
    <property type="molecule type" value="Genomic_DNA"/>
</dbReference>
<accession>A0A381E683</accession>
<dbReference type="InterPro" id="IPR001107">
    <property type="entry name" value="Band_7"/>
</dbReference>
<dbReference type="GO" id="GO:0008233">
    <property type="term" value="F:peptidase activity"/>
    <property type="evidence" value="ECO:0007669"/>
    <property type="project" value="UniProtKB-KW"/>
</dbReference>
<protein>
    <recommendedName>
        <fullName evidence="6">Protein HflC</fullName>
    </recommendedName>
</protein>
<dbReference type="SMART" id="SM00244">
    <property type="entry name" value="PHB"/>
    <property type="match status" value="1"/>
</dbReference>
<dbReference type="CDD" id="cd03405">
    <property type="entry name" value="SPFH_HflC"/>
    <property type="match status" value="1"/>
</dbReference>
<dbReference type="Gene3D" id="3.30.479.30">
    <property type="entry name" value="Band 7 domain"/>
    <property type="match status" value="1"/>
</dbReference>
<comment type="function">
    <text evidence="6">HflC and HflK could regulate a protease.</text>
</comment>
<evidence type="ECO:0000256" key="1">
    <source>
        <dbReference type="ARBA" id="ARBA00004167"/>
    </source>
</evidence>
<feature type="domain" description="Band 7" evidence="8">
    <location>
        <begin position="21"/>
        <end position="185"/>
    </location>
</feature>
<dbReference type="SUPFAM" id="SSF117892">
    <property type="entry name" value="Band 7/SPFH domain"/>
    <property type="match status" value="1"/>
</dbReference>
<dbReference type="GO" id="GO:0006508">
    <property type="term" value="P:proteolysis"/>
    <property type="evidence" value="ECO:0007669"/>
    <property type="project" value="UniProtKB-KW"/>
</dbReference>
<keyword evidence="10" id="KW-1185">Reference proteome</keyword>
<evidence type="ECO:0000256" key="7">
    <source>
        <dbReference type="SAM" id="MobiDB-lite"/>
    </source>
</evidence>
<dbReference type="OrthoDB" id="9812991at2"/>
<feature type="region of interest" description="Disordered" evidence="7">
    <location>
        <begin position="309"/>
        <end position="338"/>
    </location>
</feature>
<dbReference type="GO" id="GO:0016020">
    <property type="term" value="C:membrane"/>
    <property type="evidence" value="ECO:0007669"/>
    <property type="project" value="UniProtKB-SubCell"/>
</dbReference>
<evidence type="ECO:0000313" key="9">
    <source>
        <dbReference type="EMBL" id="SUX22053.1"/>
    </source>
</evidence>
<dbReference type="AlphaFoldDB" id="A0A381E683"/>
<organism evidence="9 10">
    <name type="scientific">Cardiobacterium valvarum</name>
    <dbReference type="NCBI Taxonomy" id="194702"/>
    <lineage>
        <taxon>Bacteria</taxon>
        <taxon>Pseudomonadati</taxon>
        <taxon>Pseudomonadota</taxon>
        <taxon>Gammaproteobacteria</taxon>
        <taxon>Cardiobacteriales</taxon>
        <taxon>Cardiobacteriaceae</taxon>
        <taxon>Cardiobacterium</taxon>
    </lineage>
</organism>
<proteinExistence type="inferred from homology"/>
<evidence type="ECO:0000256" key="4">
    <source>
        <dbReference type="ARBA" id="ARBA00022989"/>
    </source>
</evidence>
<reference evidence="9 10" key="1">
    <citation type="submission" date="2018-06" db="EMBL/GenBank/DDBJ databases">
        <authorList>
            <consortium name="Pathogen Informatics"/>
            <person name="Doyle S."/>
        </authorList>
    </citation>
    <scope>NUCLEOTIDE SEQUENCE [LARGE SCALE GENOMIC DNA]</scope>
    <source>
        <strain evidence="9 10">NCTC13294</strain>
    </source>
</reference>
<gene>
    <name evidence="9" type="primary">hflC</name>
    <name evidence="9" type="ORF">NCTC13294_01156</name>
</gene>
<evidence type="ECO:0000259" key="8">
    <source>
        <dbReference type="SMART" id="SM00244"/>
    </source>
</evidence>
<dbReference type="PIRSF" id="PIRSF005651">
    <property type="entry name" value="HflC"/>
    <property type="match status" value="1"/>
</dbReference>